<sequence>MPHYRSSANIRSMHLLSVCRSFMHVCAYIQYMCIIIYGRHKTTFTNV</sequence>
<organism evidence="2">
    <name type="scientific">Anguilla anguilla</name>
    <name type="common">European freshwater eel</name>
    <name type="synonym">Muraena anguilla</name>
    <dbReference type="NCBI Taxonomy" id="7936"/>
    <lineage>
        <taxon>Eukaryota</taxon>
        <taxon>Metazoa</taxon>
        <taxon>Chordata</taxon>
        <taxon>Craniata</taxon>
        <taxon>Vertebrata</taxon>
        <taxon>Euteleostomi</taxon>
        <taxon>Actinopterygii</taxon>
        <taxon>Neopterygii</taxon>
        <taxon>Teleostei</taxon>
        <taxon>Anguilliformes</taxon>
        <taxon>Anguillidae</taxon>
        <taxon>Anguilla</taxon>
    </lineage>
</organism>
<name>A0A0E9UK43_ANGAN</name>
<keyword evidence="1" id="KW-0472">Membrane</keyword>
<evidence type="ECO:0000313" key="2">
    <source>
        <dbReference type="EMBL" id="JAH66167.1"/>
    </source>
</evidence>
<keyword evidence="1" id="KW-0812">Transmembrane</keyword>
<accession>A0A0E9UK43</accession>
<proteinExistence type="predicted"/>
<evidence type="ECO:0000256" key="1">
    <source>
        <dbReference type="SAM" id="Phobius"/>
    </source>
</evidence>
<feature type="transmembrane region" description="Helical" evidence="1">
    <location>
        <begin position="21"/>
        <end position="38"/>
    </location>
</feature>
<protein>
    <submittedName>
        <fullName evidence="2">Uncharacterized protein</fullName>
    </submittedName>
</protein>
<dbReference type="AlphaFoldDB" id="A0A0E9UK43"/>
<dbReference type="EMBL" id="GBXM01042410">
    <property type="protein sequence ID" value="JAH66167.1"/>
    <property type="molecule type" value="Transcribed_RNA"/>
</dbReference>
<reference evidence="2" key="1">
    <citation type="submission" date="2014-11" db="EMBL/GenBank/DDBJ databases">
        <authorList>
            <person name="Amaro Gonzalez C."/>
        </authorList>
    </citation>
    <scope>NUCLEOTIDE SEQUENCE</scope>
</reference>
<reference evidence="2" key="2">
    <citation type="journal article" date="2015" name="Fish Shellfish Immunol.">
        <title>Early steps in the European eel (Anguilla anguilla)-Vibrio vulnificus interaction in the gills: Role of the RtxA13 toxin.</title>
        <authorList>
            <person name="Callol A."/>
            <person name="Pajuelo D."/>
            <person name="Ebbesson L."/>
            <person name="Teles M."/>
            <person name="MacKenzie S."/>
            <person name="Amaro C."/>
        </authorList>
    </citation>
    <scope>NUCLEOTIDE SEQUENCE</scope>
</reference>
<keyword evidence="1" id="KW-1133">Transmembrane helix</keyword>